<dbReference type="InterPro" id="IPR011990">
    <property type="entry name" value="TPR-like_helical_dom_sf"/>
</dbReference>
<feature type="region of interest" description="Disordered" evidence="5">
    <location>
        <begin position="521"/>
        <end position="546"/>
    </location>
</feature>
<dbReference type="GO" id="GO:0005385">
    <property type="term" value="F:zinc ion transmembrane transporter activity"/>
    <property type="evidence" value="ECO:0007669"/>
    <property type="project" value="TreeGrafter"/>
</dbReference>
<dbReference type="NCBIfam" id="NF003243">
    <property type="entry name" value="PRK04201.1"/>
    <property type="match status" value="1"/>
</dbReference>
<keyword evidence="3 6" id="KW-1133">Transmembrane helix</keyword>
<sequence length="776" mass="84365">MEGVDISDGDPGFALLLTLLAGLATTIGAAIAFCANTDDNRVFAICLGVSAGVMAYVSFSEILDMTNQSFQDANLSERSAFTFGTLTTFAGILLAMLVEFVGMKCFHRHAGEVVVSDAPEPEAQDMAGEKPLSKSERLNMLQMATFSGIAVALHNFPEGIATFISTMADPSFGPAMAFAIAMHNIPEGLAVAAPIKKATGSKCKAFFWAFVSGLSEPLGGLLGWLVLKDVLGPATYGIFYGLTAGIMIHISFKKMLPTALKYDPNNHYTSYSFFAGMEQTFWAAVLDQFHRSGSPRSTDAQSMTMTVSSCNQAQQWHRGLLLRIGNEEAWNEYCFNAAMNGSQERWPLVGALFLQMKESRVPPDGASISIMATSLVQAGHWRSALQILEPSPCTSVTFHSIMHALGENSLWEWALLLLRSLCRGKLGLRASEMSFSVAMGACQHGAVWQGSMDLLGQAMCTVGCTSTITWNPALGACELQGLWQRSLAALQRMPGMRSRARAAKACARASAWAAGLVLGWGQEGKPQEPQQEPRQEPRQELRREPHGPWERMARLLGLGFQGCPPSRARWQTALEALQAGRRRHIEVDQVDFNAAVSACEKDVDTVEPSPGTTWRYVLCLLDEAEKHTRPDCITFSAAISILDEARWWKKALASYDGLLSKAVQPGGVTFNALAGTLETARHWPEALLLLEAMDVGRVSPDNIFFGVLLKSSSGFMPADQLWAQMQSRRIASDAVACASAIEGLVLDMRVMDSTSMMPTLQDLGIEVLHERLKRGA</sequence>
<dbReference type="Pfam" id="PF02535">
    <property type="entry name" value="Zip"/>
    <property type="match status" value="1"/>
</dbReference>
<accession>A0A812XQ36</accession>
<keyword evidence="8" id="KW-1185">Reference proteome</keyword>
<dbReference type="Proteomes" id="UP000601435">
    <property type="component" value="Unassembled WGS sequence"/>
</dbReference>
<evidence type="ECO:0000256" key="5">
    <source>
        <dbReference type="SAM" id="MobiDB-lite"/>
    </source>
</evidence>
<evidence type="ECO:0000256" key="4">
    <source>
        <dbReference type="ARBA" id="ARBA00023136"/>
    </source>
</evidence>
<dbReference type="GO" id="GO:0016020">
    <property type="term" value="C:membrane"/>
    <property type="evidence" value="ECO:0007669"/>
    <property type="project" value="UniProtKB-SubCell"/>
</dbReference>
<comment type="caution">
    <text evidence="7">The sequence shown here is derived from an EMBL/GenBank/DDBJ whole genome shotgun (WGS) entry which is preliminary data.</text>
</comment>
<evidence type="ECO:0000256" key="6">
    <source>
        <dbReference type="SAM" id="Phobius"/>
    </source>
</evidence>
<name>A0A812XQ36_9DINO</name>
<dbReference type="AlphaFoldDB" id="A0A812XQ36"/>
<feature type="transmembrane region" description="Helical" evidence="6">
    <location>
        <begin position="12"/>
        <end position="35"/>
    </location>
</feature>
<keyword evidence="4 6" id="KW-0472">Membrane</keyword>
<comment type="subcellular location">
    <subcellularLocation>
        <location evidence="1">Membrane</location>
        <topology evidence="1">Multi-pass membrane protein</topology>
    </subcellularLocation>
</comment>
<evidence type="ECO:0000256" key="1">
    <source>
        <dbReference type="ARBA" id="ARBA00004141"/>
    </source>
</evidence>
<dbReference type="OrthoDB" id="414933at2759"/>
<evidence type="ECO:0000313" key="7">
    <source>
        <dbReference type="EMBL" id="CAE7748023.1"/>
    </source>
</evidence>
<feature type="transmembrane region" description="Helical" evidence="6">
    <location>
        <begin position="79"/>
        <end position="98"/>
    </location>
</feature>
<dbReference type="PANTHER" id="PTHR11040">
    <property type="entry name" value="ZINC/IRON TRANSPORTER"/>
    <property type="match status" value="1"/>
</dbReference>
<evidence type="ECO:0000256" key="3">
    <source>
        <dbReference type="ARBA" id="ARBA00022989"/>
    </source>
</evidence>
<dbReference type="EMBL" id="CAJNJA010038520">
    <property type="protein sequence ID" value="CAE7748023.1"/>
    <property type="molecule type" value="Genomic_DNA"/>
</dbReference>
<dbReference type="Gene3D" id="1.25.40.10">
    <property type="entry name" value="Tetratricopeptide repeat domain"/>
    <property type="match status" value="2"/>
</dbReference>
<evidence type="ECO:0000313" key="8">
    <source>
        <dbReference type="Proteomes" id="UP000601435"/>
    </source>
</evidence>
<gene>
    <name evidence="7" type="primary">zupT</name>
    <name evidence="7" type="ORF">SNEC2469_LOCUS21678</name>
</gene>
<dbReference type="PANTHER" id="PTHR11040:SF205">
    <property type="entry name" value="ZINC TRANSPORTER ZUPT"/>
    <property type="match status" value="1"/>
</dbReference>
<feature type="compositionally biased region" description="Basic and acidic residues" evidence="5">
    <location>
        <begin position="531"/>
        <end position="546"/>
    </location>
</feature>
<dbReference type="InterPro" id="IPR003689">
    <property type="entry name" value="ZIP"/>
</dbReference>
<protein>
    <submittedName>
        <fullName evidence="7">ZupT protein</fullName>
    </submittedName>
</protein>
<keyword evidence="2 6" id="KW-0812">Transmembrane</keyword>
<feature type="transmembrane region" description="Helical" evidence="6">
    <location>
        <begin position="233"/>
        <end position="252"/>
    </location>
</feature>
<feature type="transmembrane region" description="Helical" evidence="6">
    <location>
        <begin position="205"/>
        <end position="227"/>
    </location>
</feature>
<organism evidence="7 8">
    <name type="scientific">Symbiodinium necroappetens</name>
    <dbReference type="NCBI Taxonomy" id="1628268"/>
    <lineage>
        <taxon>Eukaryota</taxon>
        <taxon>Sar</taxon>
        <taxon>Alveolata</taxon>
        <taxon>Dinophyceae</taxon>
        <taxon>Suessiales</taxon>
        <taxon>Symbiodiniaceae</taxon>
        <taxon>Symbiodinium</taxon>
    </lineage>
</organism>
<feature type="transmembrane region" description="Helical" evidence="6">
    <location>
        <begin position="42"/>
        <end position="59"/>
    </location>
</feature>
<proteinExistence type="predicted"/>
<reference evidence="7" key="1">
    <citation type="submission" date="2021-02" db="EMBL/GenBank/DDBJ databases">
        <authorList>
            <person name="Dougan E. K."/>
            <person name="Rhodes N."/>
            <person name="Thang M."/>
            <person name="Chan C."/>
        </authorList>
    </citation>
    <scope>NUCLEOTIDE SEQUENCE</scope>
</reference>
<evidence type="ECO:0000256" key="2">
    <source>
        <dbReference type="ARBA" id="ARBA00022692"/>
    </source>
</evidence>